<accession>A0A2W5PPG0</accession>
<organism evidence="1 2">
    <name type="scientific">Micavibrio aeruginosavorus</name>
    <dbReference type="NCBI Taxonomy" id="349221"/>
    <lineage>
        <taxon>Bacteria</taxon>
        <taxon>Pseudomonadati</taxon>
        <taxon>Bdellovibrionota</taxon>
        <taxon>Bdellovibrionia</taxon>
        <taxon>Bdellovibrionales</taxon>
        <taxon>Pseudobdellovibrionaceae</taxon>
        <taxon>Micavibrio</taxon>
    </lineage>
</organism>
<evidence type="ECO:0000313" key="1">
    <source>
        <dbReference type="EMBL" id="PZQ44383.1"/>
    </source>
</evidence>
<evidence type="ECO:0008006" key="3">
    <source>
        <dbReference type="Google" id="ProtNLM"/>
    </source>
</evidence>
<dbReference type="SUPFAM" id="SSF53098">
    <property type="entry name" value="Ribonuclease H-like"/>
    <property type="match status" value="1"/>
</dbReference>
<protein>
    <recommendedName>
        <fullName evidence="3">Exonuclease domain-containing protein</fullName>
    </recommendedName>
</protein>
<dbReference type="GO" id="GO:0003676">
    <property type="term" value="F:nucleic acid binding"/>
    <property type="evidence" value="ECO:0007669"/>
    <property type="project" value="InterPro"/>
</dbReference>
<sequence length="167" mass="19028">MDIRHIVMDFEASALHGGYPIEVGVAFTWQDWKITDEARLIRHDPWLDHGRWCSEAQDVHNLTKEDVRSGGQSIETVCDWLNGMLAGKTVYADHDKDKGWLCQLFDEAGKRPYFELLHVEKYINRASYVNESCLIDFTRGLESGRDIHRAGPDARRIARALAACVVA</sequence>
<dbReference type="AlphaFoldDB" id="A0A2W5PPG0"/>
<dbReference type="Gene3D" id="3.30.420.10">
    <property type="entry name" value="Ribonuclease H-like superfamily/Ribonuclease H"/>
    <property type="match status" value="1"/>
</dbReference>
<comment type="caution">
    <text evidence="1">The sequence shown here is derived from an EMBL/GenBank/DDBJ whole genome shotgun (WGS) entry which is preliminary data.</text>
</comment>
<reference evidence="1 2" key="1">
    <citation type="submission" date="2017-08" db="EMBL/GenBank/DDBJ databases">
        <title>Infants hospitalized years apart are colonized by the same room-sourced microbial strains.</title>
        <authorList>
            <person name="Brooks B."/>
            <person name="Olm M.R."/>
            <person name="Firek B.A."/>
            <person name="Baker R."/>
            <person name="Thomas B.C."/>
            <person name="Morowitz M.J."/>
            <person name="Banfield J.F."/>
        </authorList>
    </citation>
    <scope>NUCLEOTIDE SEQUENCE [LARGE SCALE GENOMIC DNA]</scope>
    <source>
        <strain evidence="1">S2_005_002_R2_29</strain>
    </source>
</reference>
<dbReference type="EMBL" id="QFQB01000095">
    <property type="protein sequence ID" value="PZQ44383.1"/>
    <property type="molecule type" value="Genomic_DNA"/>
</dbReference>
<proteinExistence type="predicted"/>
<gene>
    <name evidence="1" type="ORF">DI551_10240</name>
</gene>
<name>A0A2W5PPG0_9BACT</name>
<dbReference type="InterPro" id="IPR012337">
    <property type="entry name" value="RNaseH-like_sf"/>
</dbReference>
<dbReference type="Proteomes" id="UP000249417">
    <property type="component" value="Unassembled WGS sequence"/>
</dbReference>
<evidence type="ECO:0000313" key="2">
    <source>
        <dbReference type="Proteomes" id="UP000249417"/>
    </source>
</evidence>
<dbReference type="InterPro" id="IPR036397">
    <property type="entry name" value="RNaseH_sf"/>
</dbReference>